<organism evidence="5">
    <name type="scientific">hydrothermal vent metagenome</name>
    <dbReference type="NCBI Taxonomy" id="652676"/>
    <lineage>
        <taxon>unclassified sequences</taxon>
        <taxon>metagenomes</taxon>
        <taxon>ecological metagenomes</taxon>
    </lineage>
</organism>
<sequence length="350" mass="38423">MQAADFDYELPEGLIAQYPLRTREASRLLALGRDGCTEHRAFPDIKDYLRAGDLLIFNDTRVIPARLFGRKESGGKVELLIIRMPDSDPPEADRLKSTQRWQAMVRSSKALKEGTRITIGDDLRAEAVRKDSDGLWEIVLTGSDVSAAIKEYGVLPLPPYIRREAEPLDSERYQTVFAVNPGAVAAPTAGLHFTPGIIDALKGAGVELACLTLHTGPATFLPIRDGDVSGHSVPKEHYVIPEATGLAVVKARREGRRVVAVGSTSTRTLEAAFAAGPDEPALSGATDIFIRPGYEFNVVDAVVTNFHLPRSTLLMMMSAFAGRENILKAYKTAVEMRYRFFSYGDCMFIH</sequence>
<reference evidence="5" key="1">
    <citation type="submission" date="2018-06" db="EMBL/GenBank/DDBJ databases">
        <authorList>
            <person name="Zhirakovskaya E."/>
        </authorList>
    </citation>
    <scope>NUCLEOTIDE SEQUENCE</scope>
</reference>
<keyword evidence="4" id="KW-0671">Queuosine biosynthesis</keyword>
<dbReference type="InterPro" id="IPR036100">
    <property type="entry name" value="QueA_sf"/>
</dbReference>
<dbReference type="InterPro" id="IPR003699">
    <property type="entry name" value="QueA"/>
</dbReference>
<dbReference type="NCBIfam" id="NF001140">
    <property type="entry name" value="PRK00147.1"/>
    <property type="match status" value="1"/>
</dbReference>
<proteinExistence type="inferred from homology"/>
<dbReference type="Gene3D" id="3.40.1780.10">
    <property type="entry name" value="QueA-like"/>
    <property type="match status" value="1"/>
</dbReference>
<name>A0A3B0W0B0_9ZZZZ</name>
<keyword evidence="3" id="KW-0949">S-adenosyl-L-methionine</keyword>
<dbReference type="AlphaFoldDB" id="A0A3B0W0B0"/>
<dbReference type="PANTHER" id="PTHR30307:SF0">
    <property type="entry name" value="S-ADENOSYLMETHIONINE:TRNA RIBOSYLTRANSFERASE-ISOMERASE"/>
    <property type="match status" value="1"/>
</dbReference>
<evidence type="ECO:0000313" key="5">
    <source>
        <dbReference type="EMBL" id="VAW37054.1"/>
    </source>
</evidence>
<dbReference type="GO" id="GO:0008616">
    <property type="term" value="P:tRNA queuosine(34) biosynthetic process"/>
    <property type="evidence" value="ECO:0007669"/>
    <property type="project" value="UniProtKB-KW"/>
</dbReference>
<keyword evidence="2 5" id="KW-0808">Transferase</keyword>
<keyword evidence="1" id="KW-0963">Cytoplasm</keyword>
<gene>
    <name evidence="5" type="ORF">MNBD_DELTA02-525</name>
</gene>
<evidence type="ECO:0000256" key="1">
    <source>
        <dbReference type="ARBA" id="ARBA00022490"/>
    </source>
</evidence>
<dbReference type="PANTHER" id="PTHR30307">
    <property type="entry name" value="S-ADENOSYLMETHIONINE:TRNA RIBOSYLTRANSFERASE-ISOMERASE"/>
    <property type="match status" value="1"/>
</dbReference>
<protein>
    <submittedName>
        <fullName evidence="5">S-adenosylmethionine:tRNA ribosyltransferase-isomerase</fullName>
        <ecNumber evidence="5">2.4.99.17</ecNumber>
    </submittedName>
</protein>
<accession>A0A3B0W0B0</accession>
<dbReference type="Pfam" id="PF02547">
    <property type="entry name" value="Queuosine_synth"/>
    <property type="match status" value="1"/>
</dbReference>
<dbReference type="EC" id="2.4.99.17" evidence="5"/>
<keyword evidence="5" id="KW-0413">Isomerase</keyword>
<keyword evidence="5" id="KW-0328">Glycosyltransferase</keyword>
<dbReference type="EMBL" id="UOEZ01000048">
    <property type="protein sequence ID" value="VAW37054.1"/>
    <property type="molecule type" value="Genomic_DNA"/>
</dbReference>
<evidence type="ECO:0000256" key="3">
    <source>
        <dbReference type="ARBA" id="ARBA00022691"/>
    </source>
</evidence>
<dbReference type="Gene3D" id="2.40.10.240">
    <property type="entry name" value="QueA-like"/>
    <property type="match status" value="1"/>
</dbReference>
<evidence type="ECO:0000256" key="4">
    <source>
        <dbReference type="ARBA" id="ARBA00022785"/>
    </source>
</evidence>
<evidence type="ECO:0000256" key="2">
    <source>
        <dbReference type="ARBA" id="ARBA00022679"/>
    </source>
</evidence>
<dbReference type="InterPro" id="IPR042118">
    <property type="entry name" value="QueA_dom1"/>
</dbReference>
<dbReference type="InterPro" id="IPR042119">
    <property type="entry name" value="QueA_dom2"/>
</dbReference>
<dbReference type="HAMAP" id="MF_00113">
    <property type="entry name" value="QueA"/>
    <property type="match status" value="1"/>
</dbReference>
<dbReference type="SUPFAM" id="SSF111337">
    <property type="entry name" value="QueA-like"/>
    <property type="match status" value="1"/>
</dbReference>
<dbReference type="NCBIfam" id="TIGR00113">
    <property type="entry name" value="queA"/>
    <property type="match status" value="1"/>
</dbReference>
<dbReference type="GO" id="GO:0051075">
    <property type="term" value="F:S-adenosylmethionine:tRNA ribosyltransferase-isomerase activity"/>
    <property type="evidence" value="ECO:0007669"/>
    <property type="project" value="UniProtKB-EC"/>
</dbReference>